<dbReference type="PANTHER" id="PTHR45856:SF24">
    <property type="entry name" value="FUNGAL LIPASE-LIKE DOMAIN-CONTAINING PROTEIN"/>
    <property type="match status" value="1"/>
</dbReference>
<proteinExistence type="predicted"/>
<dbReference type="InterPro" id="IPR002921">
    <property type="entry name" value="Fungal_lipase-type"/>
</dbReference>
<dbReference type="SUPFAM" id="SSF53474">
    <property type="entry name" value="alpha/beta-Hydrolases"/>
    <property type="match status" value="1"/>
</dbReference>
<evidence type="ECO:0000313" key="3">
    <source>
        <dbReference type="Proteomes" id="UP000653275"/>
    </source>
</evidence>
<dbReference type="InterPro" id="IPR029058">
    <property type="entry name" value="AB_hydrolase_fold"/>
</dbReference>
<dbReference type="EMBL" id="JAENMS010000005">
    <property type="protein sequence ID" value="MBL5935250.1"/>
    <property type="molecule type" value="Genomic_DNA"/>
</dbReference>
<dbReference type="Gene3D" id="3.40.50.1820">
    <property type="entry name" value="alpha/beta hydrolase"/>
    <property type="match status" value="1"/>
</dbReference>
<accession>A0AAP2F2A3</accession>
<dbReference type="PANTHER" id="PTHR45856">
    <property type="entry name" value="ALPHA/BETA-HYDROLASES SUPERFAMILY PROTEIN"/>
    <property type="match status" value="1"/>
</dbReference>
<name>A0AAP2F2A3_LELAM</name>
<dbReference type="Pfam" id="PF01764">
    <property type="entry name" value="Lipase_3"/>
    <property type="match status" value="1"/>
</dbReference>
<evidence type="ECO:0000259" key="1">
    <source>
        <dbReference type="Pfam" id="PF01764"/>
    </source>
</evidence>
<dbReference type="CDD" id="cd00519">
    <property type="entry name" value="Lipase_3"/>
    <property type="match status" value="1"/>
</dbReference>
<dbReference type="GO" id="GO:0006629">
    <property type="term" value="P:lipid metabolic process"/>
    <property type="evidence" value="ECO:0007669"/>
    <property type="project" value="InterPro"/>
</dbReference>
<evidence type="ECO:0000313" key="2">
    <source>
        <dbReference type="EMBL" id="MBL5935250.1"/>
    </source>
</evidence>
<dbReference type="RefSeq" id="WP_202665847.1">
    <property type="nucleotide sequence ID" value="NZ_JAENMR010000005.1"/>
</dbReference>
<reference evidence="2" key="1">
    <citation type="submission" date="2020-12" db="EMBL/GenBank/DDBJ databases">
        <title>Draft genome sequence of Enterobacter spp., Lelliottia spp. and Serratia spp. isolated from drinking water reservoirs and lakes.</title>
        <authorList>
            <person name="Reitter C."/>
            <person name="Neuhaus K."/>
            <person name="Huegler M."/>
        </authorList>
    </citation>
    <scope>NUCLEOTIDE SEQUENCE</scope>
    <source>
        <strain evidence="2">TZW15</strain>
    </source>
</reference>
<protein>
    <submittedName>
        <fullName evidence="2">Lipase family protein</fullName>
    </submittedName>
</protein>
<comment type="caution">
    <text evidence="2">The sequence shown here is derived from an EMBL/GenBank/DDBJ whole genome shotgun (WGS) entry which is preliminary data.</text>
</comment>
<organism evidence="2 3">
    <name type="scientific">Lelliottia amnigena</name>
    <name type="common">Enterobacter amnigenus</name>
    <dbReference type="NCBI Taxonomy" id="61646"/>
    <lineage>
        <taxon>Bacteria</taxon>
        <taxon>Pseudomonadati</taxon>
        <taxon>Pseudomonadota</taxon>
        <taxon>Gammaproteobacteria</taxon>
        <taxon>Enterobacterales</taxon>
        <taxon>Enterobacteriaceae</taxon>
        <taxon>Lelliottia</taxon>
    </lineage>
</organism>
<dbReference type="Proteomes" id="UP000653275">
    <property type="component" value="Unassembled WGS sequence"/>
</dbReference>
<sequence length="675" mass="76007">MANNSLVTSITHSNANVMAGKQKPYWVEFQLVDEKGDPVASMPWTAESAHPVSGPVEGFTYSGQSDADGLIRVDMPHGLELRLMLDGNQLATEMEKRALRVSRDAENDSVVRPEAERKGYIWHYAVIGELCQSSPNLELRPGEMLPAYHFPAKTAFKGIKFRTNELEKRHVIEICPFRAWELVLHHQKDYSIANGINLGAAATLAYADDSTLDTVSITHFFINQCQDLSRLPQLYKDGSAWNTLVQDVPFSERYHPPVFMDTSRDTSPKVDEKNPLGTVQAEDDAAATKADGDTQLYYVYNADKVIVAWRGTASLFDVGTDLAFRPINSELCNIDKTQCTPLLPAGKVHTGFWSGYNRVEKKFSKEVSKFEQLAGERELFICGHSLGGALALIHSVKLKNVDPVLHTYGMPRTFTRDAVVQLSEITHYRHVNDNDPIPAVPAEANLDNELYKLWGWFGGTLGFFWSLGELLAYQMVAWGDCFWHHGNTVAFLTATQSREWNECKRDLPTPAGCITIRNPLPLKAKLYLVPALAEQEMQQAGKKQKDFKASLTQSDLNDFFPKGNNPDRGVNINIFEHFMTSYMPYMYNKVLELIDNAGIVEKRTFTEHMYNVDSFRDQMAENKNDIPTDELSRNEMFLNIEGLLGVSLTPTLSMPYGNDTLLRFAQYGEEVMENV</sequence>
<dbReference type="InterPro" id="IPR051218">
    <property type="entry name" value="Sec_MonoDiacylglyc_Lipase"/>
</dbReference>
<gene>
    <name evidence="2" type="ORF">I7V27_12445</name>
</gene>
<dbReference type="AlphaFoldDB" id="A0AAP2F2A3"/>
<feature type="domain" description="Fungal lipase-type" evidence="1">
    <location>
        <begin position="306"/>
        <end position="443"/>
    </location>
</feature>